<dbReference type="PANTHER" id="PTHR47829:SF1">
    <property type="entry name" value="HAD FAMILY PHOSPHATASE"/>
    <property type="match status" value="1"/>
</dbReference>
<name>A0A6J6UD30_9ZZZZ</name>
<sequence length="366" mass="40476">MSSAENTARPVRDEDAFDVDALTAWLAERGEGPVTEVQQFRGGASNLTYLVRTVSTSSTNGGDLILRRPPSGKKAAGAHDMGREHGIQAALQPVFPYVATMIGHEPDESVLGSEFYVMEKVPGLILRQDLPEPLAPEEADALCGRVLDVLVALHSVDVASVPALAALGKGEGYVGRQVRGWIRRLDGSRTDDTGDWSDVLAWIEEHQPADVGQVLIHNDYRLDNLVLDEDLQVRAVLDWELATVGDPLMDLSSMIAYWVEADDDDLFQLFRRQPSNAPGMWTRREWVDRYCARTGHAPSERDLVFYEVFGLFRLAVIAQQIWYRYVNKQTTNESYALLGQVVSYLEQRCRRLVTEAGGATASGSGA</sequence>
<evidence type="ECO:0000313" key="2">
    <source>
        <dbReference type="EMBL" id="CAB4757225.1"/>
    </source>
</evidence>
<dbReference type="CDD" id="cd05154">
    <property type="entry name" value="ACAD10_11_N-like"/>
    <property type="match status" value="1"/>
</dbReference>
<dbReference type="Pfam" id="PF01636">
    <property type="entry name" value="APH"/>
    <property type="match status" value="1"/>
</dbReference>
<dbReference type="Gene3D" id="3.90.1200.10">
    <property type="match status" value="1"/>
</dbReference>
<feature type="domain" description="Aminoglycoside phosphotransferase" evidence="1">
    <location>
        <begin position="36"/>
        <end position="279"/>
    </location>
</feature>
<protein>
    <submittedName>
        <fullName evidence="2">Unannotated protein</fullName>
    </submittedName>
</protein>
<proteinExistence type="predicted"/>
<dbReference type="EMBL" id="CAEZYQ010000020">
    <property type="protein sequence ID" value="CAB4757225.1"/>
    <property type="molecule type" value="Genomic_DNA"/>
</dbReference>
<dbReference type="InterPro" id="IPR002575">
    <property type="entry name" value="Aminoglycoside_PTrfase"/>
</dbReference>
<dbReference type="InterPro" id="IPR052898">
    <property type="entry name" value="ACAD10-like"/>
</dbReference>
<dbReference type="InterPro" id="IPR011009">
    <property type="entry name" value="Kinase-like_dom_sf"/>
</dbReference>
<dbReference type="SUPFAM" id="SSF56112">
    <property type="entry name" value="Protein kinase-like (PK-like)"/>
    <property type="match status" value="1"/>
</dbReference>
<accession>A0A6J6UD30</accession>
<gene>
    <name evidence="2" type="ORF">UFOPK2761_02384</name>
</gene>
<organism evidence="2">
    <name type="scientific">freshwater metagenome</name>
    <dbReference type="NCBI Taxonomy" id="449393"/>
    <lineage>
        <taxon>unclassified sequences</taxon>
        <taxon>metagenomes</taxon>
        <taxon>ecological metagenomes</taxon>
    </lineage>
</organism>
<dbReference type="InterPro" id="IPR041726">
    <property type="entry name" value="ACAD10_11_N"/>
</dbReference>
<dbReference type="AlphaFoldDB" id="A0A6J6UD30"/>
<dbReference type="Gene3D" id="3.30.200.20">
    <property type="entry name" value="Phosphorylase Kinase, domain 1"/>
    <property type="match status" value="1"/>
</dbReference>
<dbReference type="PANTHER" id="PTHR47829">
    <property type="entry name" value="HYDROLASE, PUTATIVE (AFU_ORTHOLOGUE AFUA_1G12880)-RELATED"/>
    <property type="match status" value="1"/>
</dbReference>
<evidence type="ECO:0000259" key="1">
    <source>
        <dbReference type="Pfam" id="PF01636"/>
    </source>
</evidence>
<reference evidence="2" key="1">
    <citation type="submission" date="2020-05" db="EMBL/GenBank/DDBJ databases">
        <authorList>
            <person name="Chiriac C."/>
            <person name="Salcher M."/>
            <person name="Ghai R."/>
            <person name="Kavagutti S V."/>
        </authorList>
    </citation>
    <scope>NUCLEOTIDE SEQUENCE</scope>
</reference>